<evidence type="ECO:0000256" key="7">
    <source>
        <dbReference type="ARBA" id="ARBA00023237"/>
    </source>
</evidence>
<comment type="caution">
    <text evidence="9">The sequence shown here is derived from an EMBL/GenBank/DDBJ whole genome shotgun (WGS) entry which is preliminary data.</text>
</comment>
<sequence>MKKLLFTAAILTSLFSYSQEEKTKDIEEVKMTKKVFHKKSDRMVYDVANSPVAKGSNAFELLKETPLISTSDNANLKILGKNDAIIYINGRKSNMSAEAVLEMLKNTPSENIQKIEVITVPSSEFQVESNQGIINIVMKKKKYDGMSGTWKLENKQGYYNNPNTSVSLNYKKDKLTVSTNTYVGKWSEYNTYILSNGTDTSSNLSVGNTINPNAYAGGNINADYEISDKQILGISYSLNLNKTKDGSSYFRNIITDLSNNSTRENITTNNQNDHSANHSLNLNYEIKTDTLGSKLSLNAAYLNFNQKTENVNKTSDVNGVTLANFNQSIPQQIDNLGFMADYIQKFNKNLTLSVGGSYNKTKTDNDTQFVNILPPTGIDDNQSNHFIYDENIVGVYATLEKSFNDKISTKLGTRLELTKSEGSVIDKDEHFTRDYNSFLPYASVNYAINKNHNVTYSFSSRVRRPSFWELNPSRIYLTQTNYVQNNPFMKASQYYNQELNYMYKNTYFLVLNTSLVKDASDQIPLQKVENGNTVLRYIRTNFGEKQEFSATLGFQKNFYNGIWSANYTTTFGHNVFKGSVDTDPITGETFPAFNLNKSTNLFHIQANNNIRLSSKKDLFLGVNYFYLAPQQISIGKLSALQSLDISVRKIWNNWTFLFEANDVLNTGSKYNITDVQSNGYYNNVRKNEYRRMLALTATYTFGNQKTQKARNIEGANKDIKNRTGN</sequence>
<dbReference type="GO" id="GO:0044718">
    <property type="term" value="P:siderophore transmembrane transport"/>
    <property type="evidence" value="ECO:0007669"/>
    <property type="project" value="TreeGrafter"/>
</dbReference>
<dbReference type="Pfam" id="PF14905">
    <property type="entry name" value="OMP_b-brl_3"/>
    <property type="match status" value="1"/>
</dbReference>
<evidence type="ECO:0000256" key="5">
    <source>
        <dbReference type="ARBA" id="ARBA00022729"/>
    </source>
</evidence>
<gene>
    <name evidence="9" type="ORF">C3729_09255</name>
</gene>
<dbReference type="Proteomes" id="UP000238565">
    <property type="component" value="Unassembled WGS sequence"/>
</dbReference>
<keyword evidence="5" id="KW-0732">Signal</keyword>
<dbReference type="GO" id="GO:0009279">
    <property type="term" value="C:cell outer membrane"/>
    <property type="evidence" value="ECO:0007669"/>
    <property type="project" value="UniProtKB-SubCell"/>
</dbReference>
<proteinExistence type="predicted"/>
<dbReference type="Gene3D" id="2.40.170.20">
    <property type="entry name" value="TonB-dependent receptor, beta-barrel domain"/>
    <property type="match status" value="1"/>
</dbReference>
<dbReference type="EMBL" id="PTPZ01000005">
    <property type="protein sequence ID" value="PPZ91192.1"/>
    <property type="molecule type" value="Genomic_DNA"/>
</dbReference>
<accession>A0A2S7I3M7</accession>
<evidence type="ECO:0000259" key="8">
    <source>
        <dbReference type="Pfam" id="PF14905"/>
    </source>
</evidence>
<evidence type="ECO:0000256" key="4">
    <source>
        <dbReference type="ARBA" id="ARBA00022692"/>
    </source>
</evidence>
<name>A0A2S7I3M7_9FLAO</name>
<reference evidence="9 10" key="1">
    <citation type="submission" date="2018-02" db="EMBL/GenBank/DDBJ databases">
        <title>Draft genome sequence of bacterial isolates from marine environment.</title>
        <authorList>
            <person name="Singh S.K."/>
            <person name="Hill R."/>
            <person name="Major S."/>
            <person name="Cai H."/>
            <person name="Li Y."/>
        </authorList>
    </citation>
    <scope>NUCLEOTIDE SEQUENCE [LARGE SCALE GENOMIC DNA]</scope>
    <source>
        <strain evidence="9 10">IMET F</strain>
    </source>
</reference>
<dbReference type="InterPro" id="IPR041700">
    <property type="entry name" value="OMP_b-brl_3"/>
</dbReference>
<evidence type="ECO:0000313" key="10">
    <source>
        <dbReference type="Proteomes" id="UP000238565"/>
    </source>
</evidence>
<dbReference type="AlphaFoldDB" id="A0A2S7I3M7"/>
<keyword evidence="4" id="KW-0812">Transmembrane</keyword>
<evidence type="ECO:0000256" key="2">
    <source>
        <dbReference type="ARBA" id="ARBA00022448"/>
    </source>
</evidence>
<keyword evidence="9" id="KW-0675">Receptor</keyword>
<organism evidence="9 10">
    <name type="scientific">Cloacibacterium normanense</name>
    <dbReference type="NCBI Taxonomy" id="237258"/>
    <lineage>
        <taxon>Bacteria</taxon>
        <taxon>Pseudomonadati</taxon>
        <taxon>Bacteroidota</taxon>
        <taxon>Flavobacteriia</taxon>
        <taxon>Flavobacteriales</taxon>
        <taxon>Weeksellaceae</taxon>
    </lineage>
</organism>
<keyword evidence="2" id="KW-0813">Transport</keyword>
<dbReference type="PANTHER" id="PTHR30069:SF29">
    <property type="entry name" value="HEMOGLOBIN AND HEMOGLOBIN-HAPTOGLOBIN-BINDING PROTEIN 1-RELATED"/>
    <property type="match status" value="1"/>
</dbReference>
<keyword evidence="6" id="KW-0472">Membrane</keyword>
<evidence type="ECO:0000256" key="6">
    <source>
        <dbReference type="ARBA" id="ARBA00023136"/>
    </source>
</evidence>
<feature type="domain" description="Outer membrane protein beta-barrel" evidence="8">
    <location>
        <begin position="287"/>
        <end position="699"/>
    </location>
</feature>
<dbReference type="GO" id="GO:0015344">
    <property type="term" value="F:siderophore uptake transmembrane transporter activity"/>
    <property type="evidence" value="ECO:0007669"/>
    <property type="project" value="TreeGrafter"/>
</dbReference>
<evidence type="ECO:0000313" key="9">
    <source>
        <dbReference type="EMBL" id="PPZ91192.1"/>
    </source>
</evidence>
<dbReference type="PANTHER" id="PTHR30069">
    <property type="entry name" value="TONB-DEPENDENT OUTER MEMBRANE RECEPTOR"/>
    <property type="match status" value="1"/>
</dbReference>
<dbReference type="RefSeq" id="WP_104793879.1">
    <property type="nucleotide sequence ID" value="NZ_PTPZ01000005.1"/>
</dbReference>
<keyword evidence="7" id="KW-0998">Cell outer membrane</keyword>
<evidence type="ECO:0000256" key="3">
    <source>
        <dbReference type="ARBA" id="ARBA00022452"/>
    </source>
</evidence>
<dbReference type="InterPro" id="IPR039426">
    <property type="entry name" value="TonB-dep_rcpt-like"/>
</dbReference>
<keyword evidence="3" id="KW-1134">Transmembrane beta strand</keyword>
<protein>
    <submittedName>
        <fullName evidence="9">TonB-dependent receptor</fullName>
    </submittedName>
</protein>
<dbReference type="InterPro" id="IPR036942">
    <property type="entry name" value="Beta-barrel_TonB_sf"/>
</dbReference>
<comment type="subcellular location">
    <subcellularLocation>
        <location evidence="1">Cell outer membrane</location>
        <topology evidence="1">Multi-pass membrane protein</topology>
    </subcellularLocation>
</comment>
<evidence type="ECO:0000256" key="1">
    <source>
        <dbReference type="ARBA" id="ARBA00004571"/>
    </source>
</evidence>
<dbReference type="SUPFAM" id="SSF56935">
    <property type="entry name" value="Porins"/>
    <property type="match status" value="1"/>
</dbReference>